<dbReference type="PROSITE" id="PS50082">
    <property type="entry name" value="WD_REPEATS_2"/>
    <property type="match status" value="2"/>
</dbReference>
<dbReference type="Pfam" id="PF00400">
    <property type="entry name" value="WD40"/>
    <property type="match status" value="3"/>
</dbReference>
<reference evidence="9 10" key="1">
    <citation type="submission" date="2018-02" db="EMBL/GenBank/DDBJ databases">
        <title>The genomes of Aspergillus section Nigri reveals drivers in fungal speciation.</title>
        <authorList>
            <consortium name="DOE Joint Genome Institute"/>
            <person name="Vesth T.C."/>
            <person name="Nybo J."/>
            <person name="Theobald S."/>
            <person name="Brandl J."/>
            <person name="Frisvad J.C."/>
            <person name="Nielsen K.F."/>
            <person name="Lyhne E.K."/>
            <person name="Kogle M.E."/>
            <person name="Kuo A."/>
            <person name="Riley R."/>
            <person name="Clum A."/>
            <person name="Nolan M."/>
            <person name="Lipzen A."/>
            <person name="Salamov A."/>
            <person name="Henrissat B."/>
            <person name="Wiebenga A."/>
            <person name="De vries R.P."/>
            <person name="Grigoriev I.V."/>
            <person name="Mortensen U.H."/>
            <person name="Andersen M.R."/>
            <person name="Baker S.E."/>
        </authorList>
    </citation>
    <scope>NUCLEOTIDE SEQUENCE [LARGE SCALE GENOMIC DNA]</scope>
    <source>
        <strain evidence="9 10">CBS 101889</strain>
    </source>
</reference>
<dbReference type="InterPro" id="IPR036322">
    <property type="entry name" value="WD40_repeat_dom_sf"/>
</dbReference>
<dbReference type="VEuPathDB" id="FungiDB:BO97DRAFT_341288"/>
<feature type="repeat" description="WD" evidence="7">
    <location>
        <begin position="25"/>
        <end position="66"/>
    </location>
</feature>
<gene>
    <name evidence="9" type="ORF">BO97DRAFT_341288</name>
</gene>
<feature type="repeat" description="WD" evidence="7">
    <location>
        <begin position="455"/>
        <end position="470"/>
    </location>
</feature>
<proteinExistence type="inferred from homology"/>
<evidence type="ECO:0000256" key="6">
    <source>
        <dbReference type="ARBA" id="ARBA00040563"/>
    </source>
</evidence>
<dbReference type="InterPro" id="IPR015943">
    <property type="entry name" value="WD40/YVTN_repeat-like_dom_sf"/>
</dbReference>
<keyword evidence="1 7" id="KW-0853">WD repeat</keyword>
<dbReference type="PANTHER" id="PTHR19854:SF1">
    <property type="entry name" value="GUANINE NUCLEOTIDE-BINDING PROTEIN SUBUNIT BETA-LIKE PROTEIN 1"/>
    <property type="match status" value="1"/>
</dbReference>
<keyword evidence="2" id="KW-0677">Repeat</keyword>
<dbReference type="Proteomes" id="UP000248961">
    <property type="component" value="Unassembled WGS sequence"/>
</dbReference>
<dbReference type="OrthoDB" id="7668193at2759"/>
<dbReference type="SUPFAM" id="SSF50978">
    <property type="entry name" value="WD40 repeat-like"/>
    <property type="match status" value="1"/>
</dbReference>
<dbReference type="InterPro" id="IPR019775">
    <property type="entry name" value="WD40_repeat_CS"/>
</dbReference>
<dbReference type="SMART" id="SM00320">
    <property type="entry name" value="WD40"/>
    <property type="match status" value="4"/>
</dbReference>
<evidence type="ECO:0000256" key="7">
    <source>
        <dbReference type="PROSITE-ProRule" id="PRU00221"/>
    </source>
</evidence>
<comment type="subunit">
    <text evidence="5">Component of the ASTRA chromatin remodeling machinery complex.</text>
</comment>
<feature type="region of interest" description="Disordered" evidence="8">
    <location>
        <begin position="184"/>
        <end position="206"/>
    </location>
</feature>
<evidence type="ECO:0000313" key="10">
    <source>
        <dbReference type="Proteomes" id="UP000248961"/>
    </source>
</evidence>
<sequence>MNPQSQPPPQEQPQLQKPATPTYILRGHATPIHSLNLYHQNRRLLSGDAAGYLIVWDVGTKRPAAAWKAHDGAILEATAFFFPGGTGDGVDAGGRTVVYSHGRDHKLCVWVFSVLDERDGGLGRVLPVDLLADQGISIGRQPWLLHSLSVNALNFCAFSMAFLSSASGSGSVLRVEGEGSGASPTAAATAAATADGTAEAHAPAAPPSPPVLLAVPNALNSGAIDLFHLPSETRVSTIPADPDVQTGMVMALRLLVRADAIYVLSAFEDGRVMVFRCMKPCLPGQGSGAKSQWHWEKLYACRAHSQPVLALDLAPSAGCFFSSAADASIVKHPLGSLGSGLVTQPLKTVNTKHAGQQGLRVRADGKILATAGWDSRVRVYSCKTLKELAVLRWHKEGCYAVAFAEVQGQVPLDGGRAGGSRQGDAPGEDEIREEDRSLAAVQRLRDLKVQQTHWVAAGSKDGKISLWDIY</sequence>
<organism evidence="9 10">
    <name type="scientific">Aspergillus homomorphus (strain CBS 101889)</name>
    <dbReference type="NCBI Taxonomy" id="1450537"/>
    <lineage>
        <taxon>Eukaryota</taxon>
        <taxon>Fungi</taxon>
        <taxon>Dikarya</taxon>
        <taxon>Ascomycota</taxon>
        <taxon>Pezizomycotina</taxon>
        <taxon>Eurotiomycetes</taxon>
        <taxon>Eurotiomycetidae</taxon>
        <taxon>Eurotiales</taxon>
        <taxon>Aspergillaceae</taxon>
        <taxon>Aspergillus</taxon>
        <taxon>Aspergillus subgen. Circumdati</taxon>
    </lineage>
</organism>
<dbReference type="Gene3D" id="2.130.10.10">
    <property type="entry name" value="YVTN repeat-like/Quinoprotein amine dehydrogenase"/>
    <property type="match status" value="2"/>
</dbReference>
<name>A0A395I1M6_ASPHC</name>
<comment type="function">
    <text evidence="3">Component of the ASTRA complex involved in chromatin remodeling.</text>
</comment>
<dbReference type="EMBL" id="KZ824276">
    <property type="protein sequence ID" value="RAL14081.1"/>
    <property type="molecule type" value="Genomic_DNA"/>
</dbReference>
<comment type="similarity">
    <text evidence="4">Belongs to the WD repeat ASA1 family.</text>
</comment>
<protein>
    <recommendedName>
        <fullName evidence="6">ASTRA-associated protein 1</fullName>
    </recommendedName>
</protein>
<dbReference type="InterPro" id="IPR001680">
    <property type="entry name" value="WD40_rpt"/>
</dbReference>
<feature type="compositionally biased region" description="Low complexity" evidence="8">
    <location>
        <begin position="184"/>
        <end position="203"/>
    </location>
</feature>
<evidence type="ECO:0000256" key="1">
    <source>
        <dbReference type="ARBA" id="ARBA00022574"/>
    </source>
</evidence>
<evidence type="ECO:0000256" key="5">
    <source>
        <dbReference type="ARBA" id="ARBA00038749"/>
    </source>
</evidence>
<evidence type="ECO:0000256" key="8">
    <source>
        <dbReference type="SAM" id="MobiDB-lite"/>
    </source>
</evidence>
<evidence type="ECO:0000256" key="4">
    <source>
        <dbReference type="ARBA" id="ARBA00037931"/>
    </source>
</evidence>
<dbReference type="PANTHER" id="PTHR19854">
    <property type="entry name" value="TRANSDUCIN BETA-LIKE 3"/>
    <property type="match status" value="1"/>
</dbReference>
<keyword evidence="10" id="KW-1185">Reference proteome</keyword>
<evidence type="ECO:0000256" key="2">
    <source>
        <dbReference type="ARBA" id="ARBA00022737"/>
    </source>
</evidence>
<dbReference type="STRING" id="1450537.A0A395I1M6"/>
<evidence type="ECO:0000313" key="9">
    <source>
        <dbReference type="EMBL" id="RAL14081.1"/>
    </source>
</evidence>
<evidence type="ECO:0000256" key="3">
    <source>
        <dbReference type="ARBA" id="ARBA00037338"/>
    </source>
</evidence>
<dbReference type="RefSeq" id="XP_025553235.1">
    <property type="nucleotide sequence ID" value="XM_025691631.1"/>
</dbReference>
<dbReference type="PROSITE" id="PS00678">
    <property type="entry name" value="WD_REPEATS_1"/>
    <property type="match status" value="1"/>
</dbReference>
<accession>A0A395I1M6</accession>
<dbReference type="AlphaFoldDB" id="A0A395I1M6"/>
<dbReference type="GeneID" id="37195920"/>